<feature type="compositionally biased region" description="Basic residues" evidence="1">
    <location>
        <begin position="43"/>
        <end position="54"/>
    </location>
</feature>
<feature type="region of interest" description="Disordered" evidence="1">
    <location>
        <begin position="1"/>
        <end position="24"/>
    </location>
</feature>
<reference evidence="2" key="1">
    <citation type="submission" date="2022-03" db="EMBL/GenBank/DDBJ databases">
        <authorList>
            <person name="Martin H S."/>
        </authorList>
    </citation>
    <scope>NUCLEOTIDE SEQUENCE</scope>
</reference>
<keyword evidence="3" id="KW-1185">Reference proteome</keyword>
<organism evidence="2 3">
    <name type="scientific">Iphiclides podalirius</name>
    <name type="common">scarce swallowtail</name>
    <dbReference type="NCBI Taxonomy" id="110791"/>
    <lineage>
        <taxon>Eukaryota</taxon>
        <taxon>Metazoa</taxon>
        <taxon>Ecdysozoa</taxon>
        <taxon>Arthropoda</taxon>
        <taxon>Hexapoda</taxon>
        <taxon>Insecta</taxon>
        <taxon>Pterygota</taxon>
        <taxon>Neoptera</taxon>
        <taxon>Endopterygota</taxon>
        <taxon>Lepidoptera</taxon>
        <taxon>Glossata</taxon>
        <taxon>Ditrysia</taxon>
        <taxon>Papilionoidea</taxon>
        <taxon>Papilionidae</taxon>
        <taxon>Papilioninae</taxon>
        <taxon>Iphiclides</taxon>
    </lineage>
</organism>
<dbReference type="EMBL" id="OW152814">
    <property type="protein sequence ID" value="CAH2050482.1"/>
    <property type="molecule type" value="Genomic_DNA"/>
</dbReference>
<evidence type="ECO:0000313" key="3">
    <source>
        <dbReference type="Proteomes" id="UP000837857"/>
    </source>
</evidence>
<sequence>MAENSPLQAAAWRSSGGVEGGGGGVAQCLMSLLRSVRAVKRARYGHLRDVRRRSPSIPGTSPLSPPDKPT</sequence>
<evidence type="ECO:0000256" key="1">
    <source>
        <dbReference type="SAM" id="MobiDB-lite"/>
    </source>
</evidence>
<evidence type="ECO:0000313" key="2">
    <source>
        <dbReference type="EMBL" id="CAH2050482.1"/>
    </source>
</evidence>
<accession>A0ABN8IG57</accession>
<protein>
    <submittedName>
        <fullName evidence="2">Uncharacterized protein</fullName>
    </submittedName>
</protein>
<dbReference type="Proteomes" id="UP000837857">
    <property type="component" value="Chromosome 2"/>
</dbReference>
<gene>
    <name evidence="2" type="ORF">IPOD504_LOCUS7490</name>
</gene>
<feature type="region of interest" description="Disordered" evidence="1">
    <location>
        <begin position="43"/>
        <end position="70"/>
    </location>
</feature>
<proteinExistence type="predicted"/>
<feature type="non-terminal residue" evidence="2">
    <location>
        <position position="70"/>
    </location>
</feature>
<name>A0ABN8IG57_9NEOP</name>